<evidence type="ECO:0000256" key="3">
    <source>
        <dbReference type="ARBA" id="ARBA00022630"/>
    </source>
</evidence>
<dbReference type="RefSeq" id="WP_300953689.1">
    <property type="nucleotide sequence ID" value="NZ_JAUHJQ010000007.1"/>
</dbReference>
<dbReference type="Gene3D" id="2.40.110.10">
    <property type="entry name" value="Butyryl-CoA Dehydrogenase, subunit A, domain 2"/>
    <property type="match status" value="1"/>
</dbReference>
<dbReference type="InterPro" id="IPR036250">
    <property type="entry name" value="AcylCo_DH-like_C"/>
</dbReference>
<comment type="cofactor">
    <cofactor evidence="1 5">
        <name>FAD</name>
        <dbReference type="ChEBI" id="CHEBI:57692"/>
    </cofactor>
</comment>
<sequence length="386" mass="41094">MPTNVERLLPGEDAEALLDLARSIATEKLAPQVAEMEERAEFPAEAYALLGRAGLLSLPFPEADGGGGQPYEVYLQVIEELATAWPSVGVGASVHSLTATVVAAHATEEQRATWLPRMLSGDWLGAYCLSEPQAGSDVSAIATKAVLEGSPEDGEYVVTGTKQWISNGSHADYYILFARTGEDPKRGLSAFVLPGDTSGVSFGAPEKKLGLHCDVTTQVILDGARIPAANRIGEEGAGMRVALSALDAGRLGIAAVATGIAQAALDHAVAYARERRQFGRAIGEFQGLQFLLADMGAEVERARATYLHAARLKDAGRPFSRQASIAKLSASDAAMRVATDAVQVLGGNGYTRDYPVERLFRDAKITQIFEGTNQIQRMVIGRDLLR</sequence>
<dbReference type="EMBL" id="JAUHJQ010000007">
    <property type="protein sequence ID" value="MDN4174597.1"/>
    <property type="molecule type" value="Genomic_DNA"/>
</dbReference>
<feature type="domain" description="Acyl-CoA dehydrogenase/oxidase C-terminal" evidence="6">
    <location>
        <begin position="236"/>
        <end position="384"/>
    </location>
</feature>
<comment type="caution">
    <text evidence="9">The sequence shown here is derived from an EMBL/GenBank/DDBJ whole genome shotgun (WGS) entry which is preliminary data.</text>
</comment>
<comment type="similarity">
    <text evidence="2 5">Belongs to the acyl-CoA dehydrogenase family.</text>
</comment>
<organism evidence="9 10">
    <name type="scientific">Nocardioides oceani</name>
    <dbReference type="NCBI Taxonomy" id="3058369"/>
    <lineage>
        <taxon>Bacteria</taxon>
        <taxon>Bacillati</taxon>
        <taxon>Actinomycetota</taxon>
        <taxon>Actinomycetes</taxon>
        <taxon>Propionibacteriales</taxon>
        <taxon>Nocardioidaceae</taxon>
        <taxon>Nocardioides</taxon>
    </lineage>
</organism>
<dbReference type="InterPro" id="IPR046373">
    <property type="entry name" value="Acyl-CoA_Oxase/DH_mid-dom_sf"/>
</dbReference>
<accession>A0ABT8FKC3</accession>
<dbReference type="InterPro" id="IPR006091">
    <property type="entry name" value="Acyl-CoA_Oxase/DH_mid-dom"/>
</dbReference>
<proteinExistence type="inferred from homology"/>
<dbReference type="PANTHER" id="PTHR43884">
    <property type="entry name" value="ACYL-COA DEHYDROGENASE"/>
    <property type="match status" value="1"/>
</dbReference>
<name>A0ABT8FKC3_9ACTN</name>
<dbReference type="Gene3D" id="1.20.140.10">
    <property type="entry name" value="Butyryl-CoA Dehydrogenase, subunit A, domain 3"/>
    <property type="match status" value="1"/>
</dbReference>
<dbReference type="InterPro" id="IPR037069">
    <property type="entry name" value="AcylCoA_DH/ox_N_sf"/>
</dbReference>
<reference evidence="9" key="1">
    <citation type="submission" date="2023-06" db="EMBL/GenBank/DDBJ databases">
        <title>Draft genome sequence of Nocardioides sp. SOB77.</title>
        <authorList>
            <person name="Zhang G."/>
        </authorList>
    </citation>
    <scope>NUCLEOTIDE SEQUENCE</scope>
    <source>
        <strain evidence="9">SOB77</strain>
    </source>
</reference>
<protein>
    <submittedName>
        <fullName evidence="9">Acyl-CoA dehydrogenase family protein</fullName>
    </submittedName>
</protein>
<evidence type="ECO:0000256" key="2">
    <source>
        <dbReference type="ARBA" id="ARBA00009347"/>
    </source>
</evidence>
<dbReference type="InterPro" id="IPR006089">
    <property type="entry name" value="Acyl-CoA_DH_CS"/>
</dbReference>
<dbReference type="PROSITE" id="PS00073">
    <property type="entry name" value="ACYL_COA_DH_2"/>
    <property type="match status" value="1"/>
</dbReference>
<evidence type="ECO:0000256" key="5">
    <source>
        <dbReference type="RuleBase" id="RU362125"/>
    </source>
</evidence>
<evidence type="ECO:0000313" key="10">
    <source>
        <dbReference type="Proteomes" id="UP001168620"/>
    </source>
</evidence>
<dbReference type="SUPFAM" id="SSF47203">
    <property type="entry name" value="Acyl-CoA dehydrogenase C-terminal domain-like"/>
    <property type="match status" value="1"/>
</dbReference>
<evidence type="ECO:0000313" key="9">
    <source>
        <dbReference type="EMBL" id="MDN4174597.1"/>
    </source>
</evidence>
<keyword evidence="5" id="KW-0560">Oxidoreductase</keyword>
<dbReference type="InterPro" id="IPR009100">
    <property type="entry name" value="AcylCoA_DH/oxidase_NM_dom_sf"/>
</dbReference>
<evidence type="ECO:0000259" key="7">
    <source>
        <dbReference type="Pfam" id="PF02770"/>
    </source>
</evidence>
<keyword evidence="3 5" id="KW-0285">Flavoprotein</keyword>
<dbReference type="PANTHER" id="PTHR43884:SF12">
    <property type="entry name" value="ISOVALERYL-COA DEHYDROGENASE, MITOCHONDRIAL-RELATED"/>
    <property type="match status" value="1"/>
</dbReference>
<evidence type="ECO:0000259" key="6">
    <source>
        <dbReference type="Pfam" id="PF00441"/>
    </source>
</evidence>
<dbReference type="Pfam" id="PF02771">
    <property type="entry name" value="Acyl-CoA_dh_N"/>
    <property type="match status" value="1"/>
</dbReference>
<dbReference type="PROSITE" id="PS00072">
    <property type="entry name" value="ACYL_COA_DH_1"/>
    <property type="match status" value="1"/>
</dbReference>
<feature type="domain" description="Acyl-CoA dehydrogenase/oxidase N-terminal" evidence="8">
    <location>
        <begin position="12"/>
        <end position="122"/>
    </location>
</feature>
<evidence type="ECO:0000256" key="4">
    <source>
        <dbReference type="ARBA" id="ARBA00022827"/>
    </source>
</evidence>
<dbReference type="Proteomes" id="UP001168620">
    <property type="component" value="Unassembled WGS sequence"/>
</dbReference>
<dbReference type="PIRSF" id="PIRSF016578">
    <property type="entry name" value="HsaA"/>
    <property type="match status" value="1"/>
</dbReference>
<gene>
    <name evidence="9" type="ORF">QWY28_16670</name>
</gene>
<evidence type="ECO:0000256" key="1">
    <source>
        <dbReference type="ARBA" id="ARBA00001974"/>
    </source>
</evidence>
<keyword evidence="4 5" id="KW-0274">FAD</keyword>
<dbReference type="Pfam" id="PF00441">
    <property type="entry name" value="Acyl-CoA_dh_1"/>
    <property type="match status" value="1"/>
</dbReference>
<dbReference type="Pfam" id="PF02770">
    <property type="entry name" value="Acyl-CoA_dh_M"/>
    <property type="match status" value="1"/>
</dbReference>
<dbReference type="SUPFAM" id="SSF56645">
    <property type="entry name" value="Acyl-CoA dehydrogenase NM domain-like"/>
    <property type="match status" value="1"/>
</dbReference>
<evidence type="ECO:0000259" key="8">
    <source>
        <dbReference type="Pfam" id="PF02771"/>
    </source>
</evidence>
<keyword evidence="10" id="KW-1185">Reference proteome</keyword>
<feature type="domain" description="Acyl-CoA oxidase/dehydrogenase middle" evidence="7">
    <location>
        <begin position="126"/>
        <end position="222"/>
    </location>
</feature>
<dbReference type="InterPro" id="IPR009075">
    <property type="entry name" value="AcylCo_DH/oxidase_C"/>
</dbReference>
<dbReference type="Gene3D" id="1.10.540.10">
    <property type="entry name" value="Acyl-CoA dehydrogenase/oxidase, N-terminal domain"/>
    <property type="match status" value="1"/>
</dbReference>
<dbReference type="InterPro" id="IPR013786">
    <property type="entry name" value="AcylCoA_DH/ox_N"/>
</dbReference>